<dbReference type="InterPro" id="IPR002582">
    <property type="entry name" value="ACPS"/>
</dbReference>
<feature type="domain" description="4'-phosphopantetheinyl transferase" evidence="9">
    <location>
        <begin position="5"/>
        <end position="106"/>
    </location>
</feature>
<dbReference type="GO" id="GO:0008897">
    <property type="term" value="F:holo-[acyl-carrier-protein] synthase activity"/>
    <property type="evidence" value="ECO:0007669"/>
    <property type="project" value="UniProtKB-UniRule"/>
</dbReference>
<feature type="binding site" evidence="8">
    <location>
        <position position="52"/>
    </location>
    <ligand>
        <name>Mg(2+)</name>
        <dbReference type="ChEBI" id="CHEBI:18420"/>
    </ligand>
</feature>
<dbReference type="InterPro" id="IPR008278">
    <property type="entry name" value="4-PPantetheinyl_Trfase_dom"/>
</dbReference>
<keyword evidence="4 8" id="KW-0276">Fatty acid metabolism</keyword>
<keyword evidence="3 8" id="KW-0479">Metal-binding</keyword>
<evidence type="ECO:0000256" key="6">
    <source>
        <dbReference type="ARBA" id="ARBA00023098"/>
    </source>
</evidence>
<dbReference type="InterPro" id="IPR004568">
    <property type="entry name" value="Ppantetheine-prot_Trfase_dom"/>
</dbReference>
<comment type="similarity">
    <text evidence="8">Belongs to the P-Pant transferase superfamily. AcpS family.</text>
</comment>
<dbReference type="Gene3D" id="3.90.470.20">
    <property type="entry name" value="4'-phosphopantetheinyl transferase domain"/>
    <property type="match status" value="1"/>
</dbReference>
<comment type="function">
    <text evidence="8">Transfers the 4'-phosphopantetheine moiety from coenzyme A to a Ser of acyl-carrier-protein.</text>
</comment>
<reference evidence="10 11" key="1">
    <citation type="journal article" date="2016" name="Nat. Commun.">
        <title>Thousands of microbial genomes shed light on interconnected biogeochemical processes in an aquifer system.</title>
        <authorList>
            <person name="Anantharaman K."/>
            <person name="Brown C.T."/>
            <person name="Hug L.A."/>
            <person name="Sharon I."/>
            <person name="Castelle C.J."/>
            <person name="Probst A.J."/>
            <person name="Thomas B.C."/>
            <person name="Singh A."/>
            <person name="Wilkins M.J."/>
            <person name="Karaoz U."/>
            <person name="Brodie E.L."/>
            <person name="Williams K.H."/>
            <person name="Hubbard S.S."/>
            <person name="Banfield J.F."/>
        </authorList>
    </citation>
    <scope>NUCLEOTIDE SEQUENCE [LARGE SCALE GENOMIC DNA]</scope>
</reference>
<evidence type="ECO:0000313" key="10">
    <source>
        <dbReference type="EMBL" id="OGM09878.1"/>
    </source>
</evidence>
<organism evidence="10 11">
    <name type="scientific">Candidatus Woesebacteria bacterium RBG_13_34_9</name>
    <dbReference type="NCBI Taxonomy" id="1802477"/>
    <lineage>
        <taxon>Bacteria</taxon>
        <taxon>Candidatus Woeseibacteriota</taxon>
    </lineage>
</organism>
<evidence type="ECO:0000313" key="11">
    <source>
        <dbReference type="Proteomes" id="UP000179219"/>
    </source>
</evidence>
<dbReference type="SUPFAM" id="SSF56214">
    <property type="entry name" value="4'-phosphopantetheinyl transferase"/>
    <property type="match status" value="1"/>
</dbReference>
<evidence type="ECO:0000256" key="4">
    <source>
        <dbReference type="ARBA" id="ARBA00022832"/>
    </source>
</evidence>
<comment type="cofactor">
    <cofactor evidence="8">
        <name>Mg(2+)</name>
        <dbReference type="ChEBI" id="CHEBI:18420"/>
    </cofactor>
</comment>
<evidence type="ECO:0000259" key="9">
    <source>
        <dbReference type="Pfam" id="PF01648"/>
    </source>
</evidence>
<dbReference type="EMBL" id="MGFP01000019">
    <property type="protein sequence ID" value="OGM09878.1"/>
    <property type="molecule type" value="Genomic_DNA"/>
</dbReference>
<dbReference type="NCBIfam" id="TIGR00556">
    <property type="entry name" value="pantethn_trn"/>
    <property type="match status" value="1"/>
</dbReference>
<dbReference type="NCBIfam" id="TIGR00516">
    <property type="entry name" value="acpS"/>
    <property type="match status" value="1"/>
</dbReference>
<keyword evidence="5 8" id="KW-0460">Magnesium</keyword>
<accession>A0A1F7X674</accession>
<dbReference type="GO" id="GO:0000287">
    <property type="term" value="F:magnesium ion binding"/>
    <property type="evidence" value="ECO:0007669"/>
    <property type="project" value="UniProtKB-UniRule"/>
</dbReference>
<dbReference type="GO" id="GO:0005737">
    <property type="term" value="C:cytoplasm"/>
    <property type="evidence" value="ECO:0007669"/>
    <property type="project" value="UniProtKB-SubCell"/>
</dbReference>
<evidence type="ECO:0000256" key="7">
    <source>
        <dbReference type="ARBA" id="ARBA00023160"/>
    </source>
</evidence>
<evidence type="ECO:0000256" key="3">
    <source>
        <dbReference type="ARBA" id="ARBA00022723"/>
    </source>
</evidence>
<keyword evidence="6 8" id="KW-0443">Lipid metabolism</keyword>
<dbReference type="GO" id="GO:0006633">
    <property type="term" value="P:fatty acid biosynthetic process"/>
    <property type="evidence" value="ECO:0007669"/>
    <property type="project" value="UniProtKB-UniRule"/>
</dbReference>
<dbReference type="AlphaFoldDB" id="A0A1F7X674"/>
<keyword evidence="7 8" id="KW-0275">Fatty acid biosynthesis</keyword>
<dbReference type="Pfam" id="PF01648">
    <property type="entry name" value="ACPS"/>
    <property type="match status" value="1"/>
</dbReference>
<feature type="binding site" evidence="8">
    <location>
        <position position="8"/>
    </location>
    <ligand>
        <name>Mg(2+)</name>
        <dbReference type="ChEBI" id="CHEBI:18420"/>
    </ligand>
</feature>
<gene>
    <name evidence="8" type="primary">acpS</name>
    <name evidence="10" type="ORF">A2159_02125</name>
</gene>
<evidence type="ECO:0000256" key="1">
    <source>
        <dbReference type="ARBA" id="ARBA00022516"/>
    </source>
</evidence>
<dbReference type="EC" id="2.7.8.7" evidence="8"/>
<comment type="catalytic activity">
    <reaction evidence="8">
        <text>apo-[ACP] + CoA = holo-[ACP] + adenosine 3',5'-bisphosphate + H(+)</text>
        <dbReference type="Rhea" id="RHEA:12068"/>
        <dbReference type="Rhea" id="RHEA-COMP:9685"/>
        <dbReference type="Rhea" id="RHEA-COMP:9690"/>
        <dbReference type="ChEBI" id="CHEBI:15378"/>
        <dbReference type="ChEBI" id="CHEBI:29999"/>
        <dbReference type="ChEBI" id="CHEBI:57287"/>
        <dbReference type="ChEBI" id="CHEBI:58343"/>
        <dbReference type="ChEBI" id="CHEBI:64479"/>
        <dbReference type="EC" id="2.7.8.7"/>
    </reaction>
</comment>
<dbReference type="HAMAP" id="MF_00101">
    <property type="entry name" value="AcpS"/>
    <property type="match status" value="1"/>
</dbReference>
<dbReference type="InterPro" id="IPR037143">
    <property type="entry name" value="4-PPantetheinyl_Trfase_dom_sf"/>
</dbReference>
<keyword evidence="2 8" id="KW-0808">Transferase</keyword>
<name>A0A1F7X674_9BACT</name>
<keyword evidence="1 8" id="KW-0444">Lipid biosynthesis</keyword>
<protein>
    <recommendedName>
        <fullName evidence="8">Holo-[acyl-carrier-protein] synthase</fullName>
        <shortName evidence="8">Holo-ACP synthase</shortName>
        <ecNumber evidence="8">2.7.8.7</ecNumber>
    </recommendedName>
    <alternativeName>
        <fullName evidence="8">4'-phosphopantetheinyl transferase AcpS</fullName>
    </alternativeName>
</protein>
<comment type="subcellular location">
    <subcellularLocation>
        <location evidence="8">Cytoplasm</location>
    </subcellularLocation>
</comment>
<evidence type="ECO:0000256" key="5">
    <source>
        <dbReference type="ARBA" id="ARBA00022842"/>
    </source>
</evidence>
<sequence length="117" mass="13141">MQIKIGVDIVYIPKFERSIKRGGKSFLRRIFNESELKSLDIFHLAGIFAVKEAIMKTSLVPTGEWKIIEVKYKKSGKPFIALSNTLLLKIQNVDVSISHDGEYALASALVIFKNKAS</sequence>
<proteinExistence type="inferred from homology"/>
<keyword evidence="8" id="KW-0963">Cytoplasm</keyword>
<comment type="caution">
    <text evidence="10">The sequence shown here is derived from an EMBL/GenBank/DDBJ whole genome shotgun (WGS) entry which is preliminary data.</text>
</comment>
<dbReference type="Proteomes" id="UP000179219">
    <property type="component" value="Unassembled WGS sequence"/>
</dbReference>
<evidence type="ECO:0000256" key="8">
    <source>
        <dbReference type="HAMAP-Rule" id="MF_00101"/>
    </source>
</evidence>
<evidence type="ECO:0000256" key="2">
    <source>
        <dbReference type="ARBA" id="ARBA00022679"/>
    </source>
</evidence>